<accession>A0A4S4D7X4</accession>
<dbReference type="AlphaFoldDB" id="A0A4S4D7X4"/>
<sequence>MSVSVKEWLSDTWSDLKDDLMEERRKTLRRICSGVLILSVIILVIVLLIWAILQPKKPDFILQDATAYAFNVTAPNLLTSNILVTIESRNPNDKIGVYYDKLDVSAIYQNQQITSYTAIPPTYQGHNEVNVWSPMVSGVNVPVAPYNGVALSQDQAYGTVLLTIKIEGRVRFKVGTYISGRYHLYVKCPVNIVFGNSTAGVVVVNGIKYQLAQSCSVSL</sequence>
<evidence type="ECO:0000256" key="3">
    <source>
        <dbReference type="ARBA" id="ARBA00022989"/>
    </source>
</evidence>
<dbReference type="PANTHER" id="PTHR31415">
    <property type="entry name" value="OS05G0367900 PROTEIN"/>
    <property type="match status" value="1"/>
</dbReference>
<evidence type="ECO:0000256" key="4">
    <source>
        <dbReference type="ARBA" id="ARBA00023136"/>
    </source>
</evidence>
<keyword evidence="4 5" id="KW-0472">Membrane</keyword>
<organism evidence="7 8">
    <name type="scientific">Camellia sinensis var. sinensis</name>
    <name type="common">China tea</name>
    <dbReference type="NCBI Taxonomy" id="542762"/>
    <lineage>
        <taxon>Eukaryota</taxon>
        <taxon>Viridiplantae</taxon>
        <taxon>Streptophyta</taxon>
        <taxon>Embryophyta</taxon>
        <taxon>Tracheophyta</taxon>
        <taxon>Spermatophyta</taxon>
        <taxon>Magnoliopsida</taxon>
        <taxon>eudicotyledons</taxon>
        <taxon>Gunneridae</taxon>
        <taxon>Pentapetalae</taxon>
        <taxon>asterids</taxon>
        <taxon>Ericales</taxon>
        <taxon>Theaceae</taxon>
        <taxon>Camellia</taxon>
    </lineage>
</organism>
<keyword evidence="8" id="KW-1185">Reference proteome</keyword>
<evidence type="ECO:0000313" key="8">
    <source>
        <dbReference type="Proteomes" id="UP000306102"/>
    </source>
</evidence>
<dbReference type="EMBL" id="SDRB02012185">
    <property type="protein sequence ID" value="THF98534.1"/>
    <property type="molecule type" value="Genomic_DNA"/>
</dbReference>
<name>A0A4S4D7X4_CAMSN</name>
<protein>
    <recommendedName>
        <fullName evidence="6">Late embryogenesis abundant protein LEA-2 subgroup domain-containing protein</fullName>
    </recommendedName>
</protein>
<dbReference type="InterPro" id="IPR004864">
    <property type="entry name" value="LEA_2"/>
</dbReference>
<comment type="subcellular location">
    <subcellularLocation>
        <location evidence="1">Membrane</location>
        <topology evidence="1">Single-pass membrane protein</topology>
    </subcellularLocation>
</comment>
<keyword evidence="2 5" id="KW-0812">Transmembrane</keyword>
<dbReference type="GO" id="GO:0009506">
    <property type="term" value="C:plasmodesma"/>
    <property type="evidence" value="ECO:0007669"/>
    <property type="project" value="TreeGrafter"/>
</dbReference>
<feature type="transmembrane region" description="Helical" evidence="5">
    <location>
        <begin position="31"/>
        <end position="53"/>
    </location>
</feature>
<dbReference type="InterPro" id="IPR044839">
    <property type="entry name" value="NDR1-like"/>
</dbReference>
<evidence type="ECO:0000256" key="2">
    <source>
        <dbReference type="ARBA" id="ARBA00022692"/>
    </source>
</evidence>
<dbReference type="Proteomes" id="UP000306102">
    <property type="component" value="Unassembled WGS sequence"/>
</dbReference>
<comment type="caution">
    <text evidence="7">The sequence shown here is derived from an EMBL/GenBank/DDBJ whole genome shotgun (WGS) entry which is preliminary data.</text>
</comment>
<dbReference type="GO" id="GO:0005886">
    <property type="term" value="C:plasma membrane"/>
    <property type="evidence" value="ECO:0007669"/>
    <property type="project" value="TreeGrafter"/>
</dbReference>
<reference evidence="7 8" key="1">
    <citation type="journal article" date="2018" name="Proc. Natl. Acad. Sci. U.S.A.">
        <title>Draft genome sequence of Camellia sinensis var. sinensis provides insights into the evolution of the tea genome and tea quality.</title>
        <authorList>
            <person name="Wei C."/>
            <person name="Yang H."/>
            <person name="Wang S."/>
            <person name="Zhao J."/>
            <person name="Liu C."/>
            <person name="Gao L."/>
            <person name="Xia E."/>
            <person name="Lu Y."/>
            <person name="Tai Y."/>
            <person name="She G."/>
            <person name="Sun J."/>
            <person name="Cao H."/>
            <person name="Tong W."/>
            <person name="Gao Q."/>
            <person name="Li Y."/>
            <person name="Deng W."/>
            <person name="Jiang X."/>
            <person name="Wang W."/>
            <person name="Chen Q."/>
            <person name="Zhang S."/>
            <person name="Li H."/>
            <person name="Wu J."/>
            <person name="Wang P."/>
            <person name="Li P."/>
            <person name="Shi C."/>
            <person name="Zheng F."/>
            <person name="Jian J."/>
            <person name="Huang B."/>
            <person name="Shan D."/>
            <person name="Shi M."/>
            <person name="Fang C."/>
            <person name="Yue Y."/>
            <person name="Li F."/>
            <person name="Li D."/>
            <person name="Wei S."/>
            <person name="Han B."/>
            <person name="Jiang C."/>
            <person name="Yin Y."/>
            <person name="Xia T."/>
            <person name="Zhang Z."/>
            <person name="Bennetzen J.L."/>
            <person name="Zhao S."/>
            <person name="Wan X."/>
        </authorList>
    </citation>
    <scope>NUCLEOTIDE SEQUENCE [LARGE SCALE GENOMIC DNA]</scope>
    <source>
        <strain evidence="8">cv. Shuchazao</strain>
        <tissue evidence="7">Leaf</tissue>
    </source>
</reference>
<proteinExistence type="predicted"/>
<evidence type="ECO:0000313" key="7">
    <source>
        <dbReference type="EMBL" id="THF98534.1"/>
    </source>
</evidence>
<feature type="domain" description="Late embryogenesis abundant protein LEA-2 subgroup" evidence="6">
    <location>
        <begin position="85"/>
        <end position="187"/>
    </location>
</feature>
<dbReference type="GO" id="GO:0098542">
    <property type="term" value="P:defense response to other organism"/>
    <property type="evidence" value="ECO:0007669"/>
    <property type="project" value="InterPro"/>
</dbReference>
<gene>
    <name evidence="7" type="ORF">TEA_014081</name>
</gene>
<evidence type="ECO:0000256" key="5">
    <source>
        <dbReference type="SAM" id="Phobius"/>
    </source>
</evidence>
<keyword evidence="3 5" id="KW-1133">Transmembrane helix</keyword>
<dbReference type="PANTHER" id="PTHR31415:SF51">
    <property type="entry name" value="LATE EMBRYOGENESIS ABUNDANT (LEA) HYDROXYPROLINE-RICH GLYCOPROTEIN FAMILY"/>
    <property type="match status" value="1"/>
</dbReference>
<dbReference type="Pfam" id="PF03168">
    <property type="entry name" value="LEA_2"/>
    <property type="match status" value="1"/>
</dbReference>
<evidence type="ECO:0000256" key="1">
    <source>
        <dbReference type="ARBA" id="ARBA00004167"/>
    </source>
</evidence>
<evidence type="ECO:0000259" key="6">
    <source>
        <dbReference type="Pfam" id="PF03168"/>
    </source>
</evidence>